<name>A0A9P7Y8J4_9HELO</name>
<dbReference type="OrthoDB" id="2418081at2759"/>
<dbReference type="InterPro" id="IPR029058">
    <property type="entry name" value="AB_hydrolase_fold"/>
</dbReference>
<dbReference type="EMBL" id="MU251949">
    <property type="protein sequence ID" value="KAG9228408.1"/>
    <property type="molecule type" value="Genomic_DNA"/>
</dbReference>
<organism evidence="1 2">
    <name type="scientific">Amylocarpus encephaloides</name>
    <dbReference type="NCBI Taxonomy" id="45428"/>
    <lineage>
        <taxon>Eukaryota</taxon>
        <taxon>Fungi</taxon>
        <taxon>Dikarya</taxon>
        <taxon>Ascomycota</taxon>
        <taxon>Pezizomycotina</taxon>
        <taxon>Leotiomycetes</taxon>
        <taxon>Helotiales</taxon>
        <taxon>Helotiales incertae sedis</taxon>
        <taxon>Amylocarpus</taxon>
    </lineage>
</organism>
<evidence type="ECO:0008006" key="3">
    <source>
        <dbReference type="Google" id="ProtNLM"/>
    </source>
</evidence>
<dbReference type="SUPFAM" id="SSF53474">
    <property type="entry name" value="alpha/beta-Hydrolases"/>
    <property type="match status" value="1"/>
</dbReference>
<sequence>MADNTVWSIVRNRLHYNHKMINTPTDQAETTLVPSDSSTFILETPIFLSHSRDDDVVPITNGKNSLTLEKLGMVVSWKQYKDGGHWVNEPQGVDDIVVFIRDVVESGSTKK</sequence>
<accession>A0A9P7Y8J4</accession>
<protein>
    <recommendedName>
        <fullName evidence="3">Phospholipase/carboxylesterase/thioesterase domain-containing protein</fullName>
    </recommendedName>
</protein>
<dbReference type="Proteomes" id="UP000824998">
    <property type="component" value="Unassembled WGS sequence"/>
</dbReference>
<evidence type="ECO:0000313" key="1">
    <source>
        <dbReference type="EMBL" id="KAG9228408.1"/>
    </source>
</evidence>
<reference evidence="1" key="1">
    <citation type="journal article" date="2021" name="IMA Fungus">
        <title>Genomic characterization of three marine fungi, including Emericellopsis atlantica sp. nov. with signatures of a generalist lifestyle and marine biomass degradation.</title>
        <authorList>
            <person name="Hagestad O.C."/>
            <person name="Hou L."/>
            <person name="Andersen J.H."/>
            <person name="Hansen E.H."/>
            <person name="Altermark B."/>
            <person name="Li C."/>
            <person name="Kuhnert E."/>
            <person name="Cox R.J."/>
            <person name="Crous P.W."/>
            <person name="Spatafora J.W."/>
            <person name="Lail K."/>
            <person name="Amirebrahimi M."/>
            <person name="Lipzen A."/>
            <person name="Pangilinan J."/>
            <person name="Andreopoulos W."/>
            <person name="Hayes R.D."/>
            <person name="Ng V."/>
            <person name="Grigoriev I.V."/>
            <person name="Jackson S.A."/>
            <person name="Sutton T.D.S."/>
            <person name="Dobson A.D.W."/>
            <person name="Rama T."/>
        </authorList>
    </citation>
    <scope>NUCLEOTIDE SEQUENCE</scope>
    <source>
        <strain evidence="1">TRa018bII</strain>
    </source>
</reference>
<dbReference type="AlphaFoldDB" id="A0A9P7Y8J4"/>
<proteinExistence type="predicted"/>
<evidence type="ECO:0000313" key="2">
    <source>
        <dbReference type="Proteomes" id="UP000824998"/>
    </source>
</evidence>
<dbReference type="Gene3D" id="3.40.50.1820">
    <property type="entry name" value="alpha/beta hydrolase"/>
    <property type="match status" value="1"/>
</dbReference>
<keyword evidence="2" id="KW-1185">Reference proteome</keyword>
<comment type="caution">
    <text evidence="1">The sequence shown here is derived from an EMBL/GenBank/DDBJ whole genome shotgun (WGS) entry which is preliminary data.</text>
</comment>
<gene>
    <name evidence="1" type="ORF">BJ875DRAFT_489898</name>
</gene>